<evidence type="ECO:0000313" key="1">
    <source>
        <dbReference type="EMBL" id="VEL20926.1"/>
    </source>
</evidence>
<evidence type="ECO:0000313" key="2">
    <source>
        <dbReference type="Proteomes" id="UP000784294"/>
    </source>
</evidence>
<keyword evidence="2" id="KW-1185">Reference proteome</keyword>
<gene>
    <name evidence="1" type="ORF">PXEA_LOCUS14366</name>
</gene>
<proteinExistence type="predicted"/>
<comment type="caution">
    <text evidence="1">The sequence shown here is derived from an EMBL/GenBank/DDBJ whole genome shotgun (WGS) entry which is preliminary data.</text>
</comment>
<dbReference type="AlphaFoldDB" id="A0A3S5CMI5"/>
<sequence>MSTPFSRLLDSRACGGGVGGERASTGMILGGSLRRTEEHPFCESTYPFCQIPIHSENLRKALAAIVKDWD</sequence>
<organism evidence="1 2">
    <name type="scientific">Protopolystoma xenopodis</name>
    <dbReference type="NCBI Taxonomy" id="117903"/>
    <lineage>
        <taxon>Eukaryota</taxon>
        <taxon>Metazoa</taxon>
        <taxon>Spiralia</taxon>
        <taxon>Lophotrochozoa</taxon>
        <taxon>Platyhelminthes</taxon>
        <taxon>Monogenea</taxon>
        <taxon>Polyopisthocotylea</taxon>
        <taxon>Polystomatidea</taxon>
        <taxon>Polystomatidae</taxon>
        <taxon>Protopolystoma</taxon>
    </lineage>
</organism>
<protein>
    <submittedName>
        <fullName evidence="1">Uncharacterized protein</fullName>
    </submittedName>
</protein>
<accession>A0A3S5CMI5</accession>
<dbReference type="EMBL" id="CAAALY010048617">
    <property type="protein sequence ID" value="VEL20926.1"/>
    <property type="molecule type" value="Genomic_DNA"/>
</dbReference>
<dbReference type="Proteomes" id="UP000784294">
    <property type="component" value="Unassembled WGS sequence"/>
</dbReference>
<name>A0A3S5CMI5_9PLAT</name>
<reference evidence="1" key="1">
    <citation type="submission" date="2018-11" db="EMBL/GenBank/DDBJ databases">
        <authorList>
            <consortium name="Pathogen Informatics"/>
        </authorList>
    </citation>
    <scope>NUCLEOTIDE SEQUENCE</scope>
</reference>